<dbReference type="EMBL" id="JAHWQX010000001">
    <property type="protein sequence ID" value="MBW3096147.1"/>
    <property type="molecule type" value="Genomic_DNA"/>
</dbReference>
<dbReference type="InterPro" id="IPR013655">
    <property type="entry name" value="PAS_fold_3"/>
</dbReference>
<protein>
    <submittedName>
        <fullName evidence="2">PAS domain-containing protein</fullName>
    </submittedName>
</protein>
<reference evidence="2" key="1">
    <citation type="submission" date="2021-07" db="EMBL/GenBank/DDBJ databases">
        <title>Pseudohoeflea marina sp. nov. a polyhydroxyalcanoate-producing bacterium.</title>
        <authorList>
            <person name="Zheng W."/>
            <person name="Yu S."/>
            <person name="Huang Y."/>
        </authorList>
    </citation>
    <scope>NUCLEOTIDE SEQUENCE</scope>
    <source>
        <strain evidence="2">DP4N28-3</strain>
    </source>
</reference>
<proteinExistence type="predicted"/>
<evidence type="ECO:0000313" key="2">
    <source>
        <dbReference type="EMBL" id="MBW3096147.1"/>
    </source>
</evidence>
<sequence>MIVRFEHDDDRRLPQDLDHIRMSGDELFELVCAHQKYGFWRAELDTGSVYWSFDIYDIYGMEYSTGPVNLLKANQAIHPDDLPYMLELMERTAQERTGHHFIVRLKTASGRYTYVRSVGRFRVTEEGREELYGIFIQFHDRVPLVGITGQPHLPNLRPVAL</sequence>
<dbReference type="Proteomes" id="UP001430804">
    <property type="component" value="Unassembled WGS sequence"/>
</dbReference>
<dbReference type="Pfam" id="PF08447">
    <property type="entry name" value="PAS_3"/>
    <property type="match status" value="1"/>
</dbReference>
<comment type="caution">
    <text evidence="2">The sequence shown here is derived from an EMBL/GenBank/DDBJ whole genome shotgun (WGS) entry which is preliminary data.</text>
</comment>
<accession>A0ABS6WL43</accession>
<evidence type="ECO:0000313" key="3">
    <source>
        <dbReference type="Proteomes" id="UP001430804"/>
    </source>
</evidence>
<gene>
    <name evidence="2" type="ORF">KY465_02510</name>
</gene>
<name>A0ABS6WL43_9HYPH</name>
<dbReference type="RefSeq" id="WP_219158104.1">
    <property type="nucleotide sequence ID" value="NZ_JAHWQX010000001.1"/>
</dbReference>
<feature type="domain" description="PAS fold-3" evidence="1">
    <location>
        <begin position="49"/>
        <end position="130"/>
    </location>
</feature>
<evidence type="ECO:0000259" key="1">
    <source>
        <dbReference type="Pfam" id="PF08447"/>
    </source>
</evidence>
<keyword evidence="3" id="KW-1185">Reference proteome</keyword>
<organism evidence="2 3">
    <name type="scientific">Pseudohoeflea coraliihabitans</name>
    <dbReference type="NCBI Taxonomy" id="2860393"/>
    <lineage>
        <taxon>Bacteria</taxon>
        <taxon>Pseudomonadati</taxon>
        <taxon>Pseudomonadota</taxon>
        <taxon>Alphaproteobacteria</taxon>
        <taxon>Hyphomicrobiales</taxon>
        <taxon>Rhizobiaceae</taxon>
        <taxon>Pseudohoeflea</taxon>
    </lineage>
</organism>